<evidence type="ECO:0000256" key="1">
    <source>
        <dbReference type="SAM" id="MobiDB-lite"/>
    </source>
</evidence>
<keyword evidence="2" id="KW-0812">Transmembrane</keyword>
<evidence type="ECO:0000256" key="2">
    <source>
        <dbReference type="SAM" id="Phobius"/>
    </source>
</evidence>
<dbReference type="InterPro" id="IPR008454">
    <property type="entry name" value="Collagen-bd_Cna-like_B-typ_dom"/>
</dbReference>
<organism evidence="6 7">
    <name type="scientific">Massiliimalia timonensis</name>
    <dbReference type="NCBI Taxonomy" id="1987501"/>
    <lineage>
        <taxon>Bacteria</taxon>
        <taxon>Bacillati</taxon>
        <taxon>Bacillota</taxon>
        <taxon>Clostridia</taxon>
        <taxon>Eubacteriales</taxon>
        <taxon>Oscillospiraceae</taxon>
        <taxon>Massiliimalia</taxon>
    </lineage>
</organism>
<dbReference type="EMBL" id="JACRTL010000004">
    <property type="protein sequence ID" value="MBC8611247.1"/>
    <property type="molecule type" value="Genomic_DNA"/>
</dbReference>
<sequence>MKRIYKLLISISISMMILSLSIPAVGAESPVRKQVATFAELQSEIASAGETPTVLEITSDFSITETVKIEPLQDITLIDDGTAKTISVDTKQVTDTFHGAFKIAETGKLTIKTSKPKEDSLLVFDGTNAKCARTSNNDYQDSNGDLISCQGELVISGGTVQNFSCDEAWSGIITIGGPKASFTMTGGTICDNTFSNQYGGTVRIGFGALFTMESGTICRNETNPNGWDSPVGGQMNNAAVYIEAGGNSKFVMNGGLVSENHGYFGGVFLGEAFNPDFTSIATMEMNGGTISDNIAEMYGGGVMVCGQADFTLNDGVISGNQALIGGGIAVYDLYVSMGMGQDFEQWQKFFPGKFTMYGGTVTKNKAVRDIEKEVDGGCGGGIYIASNKSVIYGGNITENTAQRQGGGVYVGSVPYVLHMYDALITQNTATILGGGLWFCPTGDAANTVTNGGAIFENYAIANDTAVGAAGDDFVAVPQENKNHAITLADRMLGGGEVQWYRDGGVKSTSPTSGNVLGLPDETPRYDPKEPGERITGIKENKEGIALKAEVTDAAKQLAKSKAKLKITGNTAPRGGGVGSNGGIMIGTPEDEWTLKVTKVWEEIAPADRKPVTIRMKIGDYQLDAVELNEKNNWTGTFNQLPNPDSLGDLQISVVEEGNEYEASYSVIQKDEANKLLAVTVTNRPAKPQTGGLSVSKTVSGAGADPKQAFQFQVTLNDTSVNGIYGEMEFQNGVAEFSLKHGETITALGLPAGLSYEVTEHGYEGYTVTSEHADGMIPVDSTAEVVFKNHKDKAPVSEPDDPSSETTDPEKSSPDKTTVPKTGDLDIRWFIFLLTVGSGIVLLVTLKLRKETRKQ</sequence>
<dbReference type="SUPFAM" id="SSF51126">
    <property type="entry name" value="Pectin lyase-like"/>
    <property type="match status" value="1"/>
</dbReference>
<feature type="domain" description="DUF7601" evidence="5">
    <location>
        <begin position="690"/>
        <end position="790"/>
    </location>
</feature>
<protein>
    <submittedName>
        <fullName evidence="6">Cna B-type domain-containing protein</fullName>
    </submittedName>
</protein>
<dbReference type="PANTHER" id="PTHR11319">
    <property type="entry name" value="G PROTEIN-COUPLED RECEPTOR-RELATED"/>
    <property type="match status" value="1"/>
</dbReference>
<keyword evidence="3" id="KW-0732">Signal</keyword>
<proteinExistence type="predicted"/>
<reference evidence="6" key="1">
    <citation type="submission" date="2020-08" db="EMBL/GenBank/DDBJ databases">
        <title>Genome public.</title>
        <authorList>
            <person name="Liu C."/>
            <person name="Sun Q."/>
        </authorList>
    </citation>
    <scope>NUCLEOTIDE SEQUENCE</scope>
    <source>
        <strain evidence="6">NSJ-15</strain>
    </source>
</reference>
<dbReference type="AlphaFoldDB" id="A0A8J6TZF7"/>
<feature type="region of interest" description="Disordered" evidence="1">
    <location>
        <begin position="791"/>
        <end position="818"/>
    </location>
</feature>
<dbReference type="RefSeq" id="WP_187536571.1">
    <property type="nucleotide sequence ID" value="NZ_JACRTL010000004.1"/>
</dbReference>
<dbReference type="SUPFAM" id="SSF49478">
    <property type="entry name" value="Cna protein B-type domain"/>
    <property type="match status" value="1"/>
</dbReference>
<feature type="domain" description="CNA-B" evidence="4">
    <location>
        <begin position="595"/>
        <end position="682"/>
    </location>
</feature>
<dbReference type="InterPro" id="IPR055382">
    <property type="entry name" value="DUF7601"/>
</dbReference>
<feature type="signal peptide" evidence="3">
    <location>
        <begin position="1"/>
        <end position="26"/>
    </location>
</feature>
<dbReference type="Pfam" id="PF05738">
    <property type="entry name" value="Cna_B"/>
    <property type="match status" value="1"/>
</dbReference>
<comment type="caution">
    <text evidence="6">The sequence shown here is derived from an EMBL/GenBank/DDBJ whole genome shotgun (WGS) entry which is preliminary data.</text>
</comment>
<dbReference type="Proteomes" id="UP000632659">
    <property type="component" value="Unassembled WGS sequence"/>
</dbReference>
<dbReference type="InterPro" id="IPR011050">
    <property type="entry name" value="Pectin_lyase_fold/virulence"/>
</dbReference>
<accession>A0A8J6TZF7</accession>
<feature type="compositionally biased region" description="Basic and acidic residues" evidence="1">
    <location>
        <begin position="521"/>
        <end position="531"/>
    </location>
</feature>
<feature type="chain" id="PRO_5035238461" evidence="3">
    <location>
        <begin position="27"/>
        <end position="854"/>
    </location>
</feature>
<evidence type="ECO:0000259" key="5">
    <source>
        <dbReference type="Pfam" id="PF24547"/>
    </source>
</evidence>
<dbReference type="PANTHER" id="PTHR11319:SF35">
    <property type="entry name" value="OUTER MEMBRANE PROTEIN PMPC-RELATED"/>
    <property type="match status" value="1"/>
</dbReference>
<name>A0A8J6TZF7_9FIRM</name>
<gene>
    <name evidence="6" type="ORF">H8702_08985</name>
</gene>
<dbReference type="Pfam" id="PF24547">
    <property type="entry name" value="DUF7601"/>
    <property type="match status" value="1"/>
</dbReference>
<keyword evidence="2" id="KW-1133">Transmembrane helix</keyword>
<keyword evidence="7" id="KW-1185">Reference proteome</keyword>
<evidence type="ECO:0000313" key="7">
    <source>
        <dbReference type="Proteomes" id="UP000632659"/>
    </source>
</evidence>
<feature type="region of interest" description="Disordered" evidence="1">
    <location>
        <begin position="503"/>
        <end position="531"/>
    </location>
</feature>
<evidence type="ECO:0000313" key="6">
    <source>
        <dbReference type="EMBL" id="MBC8611247.1"/>
    </source>
</evidence>
<keyword evidence="2" id="KW-0472">Membrane</keyword>
<evidence type="ECO:0000256" key="3">
    <source>
        <dbReference type="SAM" id="SignalP"/>
    </source>
</evidence>
<feature type="transmembrane region" description="Helical" evidence="2">
    <location>
        <begin position="826"/>
        <end position="845"/>
    </location>
</feature>
<evidence type="ECO:0000259" key="4">
    <source>
        <dbReference type="Pfam" id="PF05738"/>
    </source>
</evidence>
<dbReference type="Gene3D" id="2.60.40.1140">
    <property type="entry name" value="Collagen-binding surface protein Cna, B-type domain"/>
    <property type="match status" value="2"/>
</dbReference>